<evidence type="ECO:0000313" key="2">
    <source>
        <dbReference type="EMBL" id="NWK04768.1"/>
    </source>
</evidence>
<dbReference type="EMBL" id="JACASX010000002">
    <property type="protein sequence ID" value="NWK04768.1"/>
    <property type="molecule type" value="Genomic_DNA"/>
</dbReference>
<gene>
    <name evidence="2" type="ORF">HX833_01525</name>
</gene>
<evidence type="ECO:0000313" key="3">
    <source>
        <dbReference type="Proteomes" id="UP000526196"/>
    </source>
</evidence>
<organism evidence="2 3">
    <name type="scientific">Marine Group I thaumarchaeote</name>
    <dbReference type="NCBI Taxonomy" id="2511932"/>
    <lineage>
        <taxon>Archaea</taxon>
        <taxon>Nitrososphaerota</taxon>
        <taxon>Marine Group I</taxon>
    </lineage>
</organism>
<dbReference type="CDD" id="cd02440">
    <property type="entry name" value="AdoMet_MTases"/>
    <property type="match status" value="1"/>
</dbReference>
<sequence>MVRNLETLKNKIKNTGIFGHSSYGKTWQEKDGDEQNNWYTKMHKCHEIQHQDFIQYLKTRNNLETVLEIGCGTGVYPIQLKELFANIKYTGTDISETAIKQCKKNSSFEFLVGDFIKLNISKKFDLVFSHAVIDHVYDMDAFVAKIVNVTKKYAYITAYRGFFPDLKKHKMNWNDTDGSYYNDFSIIQIKKKFKEIGLNENEFDIRSLKIDNTNKNEDYQTVIEIQKTD</sequence>
<keyword evidence="2" id="KW-0489">Methyltransferase</keyword>
<comment type="caution">
    <text evidence="2">The sequence shown here is derived from an EMBL/GenBank/DDBJ whole genome shotgun (WGS) entry which is preliminary data.</text>
</comment>
<reference evidence="2 3" key="1">
    <citation type="journal article" date="2019" name="Environ. Microbiol.">
        <title>Genomics insights into ecotype formation of ammonia-oxidizing archaea in the deep ocean.</title>
        <authorList>
            <person name="Wang Y."/>
            <person name="Huang J.M."/>
            <person name="Cui G.J."/>
            <person name="Nunoura T."/>
            <person name="Takaki Y."/>
            <person name="Li W.L."/>
            <person name="Li J."/>
            <person name="Gao Z.M."/>
            <person name="Takai K."/>
            <person name="Zhang A.Q."/>
            <person name="Stepanauskas R."/>
        </authorList>
    </citation>
    <scope>NUCLEOTIDE SEQUENCE [LARGE SCALE GENOMIC DNA]</scope>
    <source>
        <strain evidence="2 3">F20</strain>
    </source>
</reference>
<dbReference type="GO" id="GO:0032259">
    <property type="term" value="P:methylation"/>
    <property type="evidence" value="ECO:0007669"/>
    <property type="project" value="UniProtKB-KW"/>
</dbReference>
<name>A0A7K4NQW5_9ARCH</name>
<dbReference type="Gene3D" id="3.40.50.150">
    <property type="entry name" value="Vaccinia Virus protein VP39"/>
    <property type="match status" value="1"/>
</dbReference>
<dbReference type="AlphaFoldDB" id="A0A7K4NQW5"/>
<accession>A0A7K4NQW5</accession>
<evidence type="ECO:0000259" key="1">
    <source>
        <dbReference type="Pfam" id="PF13847"/>
    </source>
</evidence>
<feature type="domain" description="Methyltransferase" evidence="1">
    <location>
        <begin position="64"/>
        <end position="158"/>
    </location>
</feature>
<dbReference type="Pfam" id="PF13847">
    <property type="entry name" value="Methyltransf_31"/>
    <property type="match status" value="1"/>
</dbReference>
<keyword evidence="2" id="KW-0808">Transferase</keyword>
<dbReference type="PANTHER" id="PTHR43861">
    <property type="entry name" value="TRANS-ACONITATE 2-METHYLTRANSFERASE-RELATED"/>
    <property type="match status" value="1"/>
</dbReference>
<dbReference type="GO" id="GO:0008168">
    <property type="term" value="F:methyltransferase activity"/>
    <property type="evidence" value="ECO:0007669"/>
    <property type="project" value="UniProtKB-KW"/>
</dbReference>
<proteinExistence type="predicted"/>
<dbReference type="InterPro" id="IPR025714">
    <property type="entry name" value="Methyltranfer_dom"/>
</dbReference>
<dbReference type="Proteomes" id="UP000526196">
    <property type="component" value="Unassembled WGS sequence"/>
</dbReference>
<dbReference type="SUPFAM" id="SSF53335">
    <property type="entry name" value="S-adenosyl-L-methionine-dependent methyltransferases"/>
    <property type="match status" value="1"/>
</dbReference>
<dbReference type="InterPro" id="IPR029063">
    <property type="entry name" value="SAM-dependent_MTases_sf"/>
</dbReference>
<protein>
    <submittedName>
        <fullName evidence="2">Class I SAM-dependent methyltransferase</fullName>
    </submittedName>
</protein>